<keyword evidence="2" id="KW-1185">Reference proteome</keyword>
<dbReference type="AlphaFoldDB" id="A0A9W6KWB2"/>
<reference evidence="1" key="2">
    <citation type="submission" date="2023-01" db="EMBL/GenBank/DDBJ databases">
        <authorList>
            <person name="Sun Q."/>
            <person name="Evtushenko L."/>
        </authorList>
    </citation>
    <scope>NUCLEOTIDE SEQUENCE</scope>
    <source>
        <strain evidence="1">VKM Ac-1321</strain>
    </source>
</reference>
<accession>A0A9W6KWB2</accession>
<dbReference type="RefSeq" id="WP_261958912.1">
    <property type="nucleotide sequence ID" value="NZ_BAAAXA010000001.1"/>
</dbReference>
<evidence type="ECO:0000313" key="2">
    <source>
        <dbReference type="Proteomes" id="UP001143480"/>
    </source>
</evidence>
<organism evidence="1 2">
    <name type="scientific">Dactylosporangium matsuzakiense</name>
    <dbReference type="NCBI Taxonomy" id="53360"/>
    <lineage>
        <taxon>Bacteria</taxon>
        <taxon>Bacillati</taxon>
        <taxon>Actinomycetota</taxon>
        <taxon>Actinomycetes</taxon>
        <taxon>Micromonosporales</taxon>
        <taxon>Micromonosporaceae</taxon>
        <taxon>Dactylosporangium</taxon>
    </lineage>
</organism>
<name>A0A9W6KWB2_9ACTN</name>
<sequence>MDERPGLGDTCTVVVAAAGYGKTSAVQRWLGRAPARWGHSLDLTGFGADDRCLVLDDLREPPAGLAAALRAAGPHGPRLVLIARRPLLTEPAGSARRSWR</sequence>
<proteinExistence type="predicted"/>
<dbReference type="Proteomes" id="UP001143480">
    <property type="component" value="Unassembled WGS sequence"/>
</dbReference>
<comment type="caution">
    <text evidence="1">The sequence shown here is derived from an EMBL/GenBank/DDBJ whole genome shotgun (WGS) entry which is preliminary data.</text>
</comment>
<gene>
    <name evidence="1" type="ORF">GCM10017581_096530</name>
</gene>
<dbReference type="EMBL" id="BSFP01000116">
    <property type="protein sequence ID" value="GLL07894.1"/>
    <property type="molecule type" value="Genomic_DNA"/>
</dbReference>
<protein>
    <submittedName>
        <fullName evidence="1">Uncharacterized protein</fullName>
    </submittedName>
</protein>
<reference evidence="1" key="1">
    <citation type="journal article" date="2014" name="Int. J. Syst. Evol. Microbiol.">
        <title>Complete genome sequence of Corynebacterium casei LMG S-19264T (=DSM 44701T), isolated from a smear-ripened cheese.</title>
        <authorList>
            <consortium name="US DOE Joint Genome Institute (JGI-PGF)"/>
            <person name="Walter F."/>
            <person name="Albersmeier A."/>
            <person name="Kalinowski J."/>
            <person name="Ruckert C."/>
        </authorList>
    </citation>
    <scope>NUCLEOTIDE SEQUENCE</scope>
    <source>
        <strain evidence="1">VKM Ac-1321</strain>
    </source>
</reference>
<evidence type="ECO:0000313" key="1">
    <source>
        <dbReference type="EMBL" id="GLL07894.1"/>
    </source>
</evidence>